<accession>A0A2P5FS08</accession>
<dbReference type="OrthoDB" id="10282961at2759"/>
<protein>
    <submittedName>
        <fullName evidence="1">Uncharacterized protein</fullName>
    </submittedName>
</protein>
<proteinExistence type="predicted"/>
<dbReference type="Proteomes" id="UP000237000">
    <property type="component" value="Unassembled WGS sequence"/>
</dbReference>
<dbReference type="EMBL" id="JXTC01000012">
    <property type="protein sequence ID" value="POO00561.1"/>
    <property type="molecule type" value="Genomic_DNA"/>
</dbReference>
<gene>
    <name evidence="1" type="ORF">TorRG33x02_036350</name>
</gene>
<dbReference type="AlphaFoldDB" id="A0A2P5FS08"/>
<evidence type="ECO:0000313" key="1">
    <source>
        <dbReference type="EMBL" id="POO00561.1"/>
    </source>
</evidence>
<comment type="caution">
    <text evidence="1">The sequence shown here is derived from an EMBL/GenBank/DDBJ whole genome shotgun (WGS) entry which is preliminary data.</text>
</comment>
<name>A0A2P5FS08_TREOI</name>
<organism evidence="1 2">
    <name type="scientific">Trema orientale</name>
    <name type="common">Charcoal tree</name>
    <name type="synonym">Celtis orientalis</name>
    <dbReference type="NCBI Taxonomy" id="63057"/>
    <lineage>
        <taxon>Eukaryota</taxon>
        <taxon>Viridiplantae</taxon>
        <taxon>Streptophyta</taxon>
        <taxon>Embryophyta</taxon>
        <taxon>Tracheophyta</taxon>
        <taxon>Spermatophyta</taxon>
        <taxon>Magnoliopsida</taxon>
        <taxon>eudicotyledons</taxon>
        <taxon>Gunneridae</taxon>
        <taxon>Pentapetalae</taxon>
        <taxon>rosids</taxon>
        <taxon>fabids</taxon>
        <taxon>Rosales</taxon>
        <taxon>Cannabaceae</taxon>
        <taxon>Trema</taxon>
    </lineage>
</organism>
<reference evidence="2" key="1">
    <citation type="submission" date="2016-06" db="EMBL/GenBank/DDBJ databases">
        <title>Parallel loss of symbiosis genes in relatives of nitrogen-fixing non-legume Parasponia.</title>
        <authorList>
            <person name="Van Velzen R."/>
            <person name="Holmer R."/>
            <person name="Bu F."/>
            <person name="Rutten L."/>
            <person name="Van Zeijl A."/>
            <person name="Liu W."/>
            <person name="Santuari L."/>
            <person name="Cao Q."/>
            <person name="Sharma T."/>
            <person name="Shen D."/>
            <person name="Roswanjaya Y."/>
            <person name="Wardhani T."/>
            <person name="Kalhor M.S."/>
            <person name="Jansen J."/>
            <person name="Van den Hoogen J."/>
            <person name="Gungor B."/>
            <person name="Hartog M."/>
            <person name="Hontelez J."/>
            <person name="Verver J."/>
            <person name="Yang W.-C."/>
            <person name="Schijlen E."/>
            <person name="Repin R."/>
            <person name="Schilthuizen M."/>
            <person name="Schranz E."/>
            <person name="Heidstra R."/>
            <person name="Miyata K."/>
            <person name="Fedorova E."/>
            <person name="Kohlen W."/>
            <person name="Bisseling T."/>
            <person name="Smit S."/>
            <person name="Geurts R."/>
        </authorList>
    </citation>
    <scope>NUCLEOTIDE SEQUENCE [LARGE SCALE GENOMIC DNA]</scope>
    <source>
        <strain evidence="2">cv. RG33-2</strain>
    </source>
</reference>
<feature type="non-terminal residue" evidence="1">
    <location>
        <position position="1"/>
    </location>
</feature>
<dbReference type="InParanoid" id="A0A2P5FS08"/>
<sequence>LANPLIPPKPKVSIHFPHFLGSQTQSNDTFKNQSIQSERNWNLERPNVREFKATEYVLDVKETALVLPEIDIVAALEIDLDEYQTLVVLAEDRLEEAASPQNLLED</sequence>
<keyword evidence="2" id="KW-1185">Reference proteome</keyword>
<evidence type="ECO:0000313" key="2">
    <source>
        <dbReference type="Proteomes" id="UP000237000"/>
    </source>
</evidence>